<evidence type="ECO:0000313" key="3">
    <source>
        <dbReference type="Proteomes" id="UP000297703"/>
    </source>
</evidence>
<keyword evidence="1" id="KW-1133">Transmembrane helix</keyword>
<reference evidence="2 3" key="2">
    <citation type="submission" date="2019-04" db="EMBL/GenBank/DDBJ databases">
        <title>The genome sequence of big-headed turtle.</title>
        <authorList>
            <person name="Gong S."/>
        </authorList>
    </citation>
    <scope>NUCLEOTIDE SEQUENCE [LARGE SCALE GENOMIC DNA]</scope>
    <source>
        <strain evidence="2">DO16091913</strain>
        <tissue evidence="2">Muscle</tissue>
    </source>
</reference>
<feature type="transmembrane region" description="Helical" evidence="1">
    <location>
        <begin position="82"/>
        <end position="100"/>
    </location>
</feature>
<keyword evidence="3" id="KW-1185">Reference proteome</keyword>
<name>A0A4D9E9F7_9SAUR</name>
<reference evidence="2 3" key="1">
    <citation type="submission" date="2019-04" db="EMBL/GenBank/DDBJ databases">
        <title>Draft genome of the big-headed turtle Platysternon megacephalum.</title>
        <authorList>
            <person name="Gong S."/>
        </authorList>
    </citation>
    <scope>NUCLEOTIDE SEQUENCE [LARGE SCALE GENOMIC DNA]</scope>
    <source>
        <strain evidence="2">DO16091913</strain>
        <tissue evidence="2">Muscle</tissue>
    </source>
</reference>
<dbReference type="EMBL" id="QXTE01000121">
    <property type="protein sequence ID" value="TFK05065.1"/>
    <property type="molecule type" value="Genomic_DNA"/>
</dbReference>
<evidence type="ECO:0000256" key="1">
    <source>
        <dbReference type="SAM" id="Phobius"/>
    </source>
</evidence>
<evidence type="ECO:0000313" key="2">
    <source>
        <dbReference type="EMBL" id="TFK05065.1"/>
    </source>
</evidence>
<comment type="caution">
    <text evidence="2">The sequence shown here is derived from an EMBL/GenBank/DDBJ whole genome shotgun (WGS) entry which is preliminary data.</text>
</comment>
<proteinExistence type="predicted"/>
<sequence length="359" mass="38270">MLPQLPTPCFLISCFLSILISPCFLISHPLFSLSITPMHPPFMASFPLDSPSCFLMTPSLHPALSMFPHVLLSLPLDSTLCFFTPPIILLLLTPLCLLIYSHCSPLTIPMCLHFPSSLPTKPLPMFHYHLSSLALPHASLSATSSAHTVLFSSFPAISPSRCLSCLISCHLSHLTPAGFLISHCPSTPNAPCLSSPAIFPMIPPHAASSITNSPLYSFPCASSLPTSPHAATSPPTFPHASSAPLYSFPCASSPPSCPNASSSAAISPALLPLISQHHSPLTLPVLPHLPNCSSQDNTSMLLQLPPLLPLGLSTRLPYKPLSFPTQFPTSGVSDSLHHCPLDLPHLPPTPMFPPDHLST</sequence>
<dbReference type="AlphaFoldDB" id="A0A4D9E9F7"/>
<dbReference type="STRING" id="55544.A0A4D9E9F7"/>
<dbReference type="Proteomes" id="UP000297703">
    <property type="component" value="Unassembled WGS sequence"/>
</dbReference>
<gene>
    <name evidence="2" type="ORF">DR999_PMT12310</name>
</gene>
<organism evidence="2 3">
    <name type="scientific">Platysternon megacephalum</name>
    <name type="common">big-headed turtle</name>
    <dbReference type="NCBI Taxonomy" id="55544"/>
    <lineage>
        <taxon>Eukaryota</taxon>
        <taxon>Metazoa</taxon>
        <taxon>Chordata</taxon>
        <taxon>Craniata</taxon>
        <taxon>Vertebrata</taxon>
        <taxon>Euteleostomi</taxon>
        <taxon>Archelosauria</taxon>
        <taxon>Testudinata</taxon>
        <taxon>Testudines</taxon>
        <taxon>Cryptodira</taxon>
        <taxon>Durocryptodira</taxon>
        <taxon>Testudinoidea</taxon>
        <taxon>Platysternidae</taxon>
        <taxon>Platysternon</taxon>
    </lineage>
</organism>
<accession>A0A4D9E9F7</accession>
<keyword evidence="1" id="KW-0472">Membrane</keyword>
<keyword evidence="1" id="KW-0812">Transmembrane</keyword>
<protein>
    <submittedName>
        <fullName evidence="2">Protein Wnt-11</fullName>
    </submittedName>
</protein>